<name>A0ACC1LT14_9FUNG</name>
<sequence length="237" mass="27904">MVVTHLVGNILLLTTGVTPGTIEYKMLLMPLLWICRNFRAEAAAIFYKVNAQDIGNRYDDFYYCREEQDGSSCRLQNFYQSLHPLTREVHLLLDNSSIYFGQALKPLSRAPLDSWNFQEIRKLKLEFYVPQWQQDEWDARQAEMDAVLEQVNTKSEYYDWLNEKRQEIKEHRQKVAPTVMANISEFVCQIKQMVPTLRKIELEYDIHEFEQDPETISSTPYSSRSYVLLLVLCSETP</sequence>
<dbReference type="Proteomes" id="UP001140096">
    <property type="component" value="Unassembled WGS sequence"/>
</dbReference>
<evidence type="ECO:0000313" key="1">
    <source>
        <dbReference type="EMBL" id="KAJ2814115.1"/>
    </source>
</evidence>
<evidence type="ECO:0000313" key="2">
    <source>
        <dbReference type="Proteomes" id="UP001140096"/>
    </source>
</evidence>
<protein>
    <submittedName>
        <fullName evidence="1">Uncharacterized protein</fullName>
    </submittedName>
</protein>
<gene>
    <name evidence="1" type="ORF">H4S07_000101</name>
</gene>
<proteinExistence type="predicted"/>
<organism evidence="1 2">
    <name type="scientific">Coemansia furcata</name>
    <dbReference type="NCBI Taxonomy" id="417177"/>
    <lineage>
        <taxon>Eukaryota</taxon>
        <taxon>Fungi</taxon>
        <taxon>Fungi incertae sedis</taxon>
        <taxon>Zoopagomycota</taxon>
        <taxon>Kickxellomycotina</taxon>
        <taxon>Kickxellomycetes</taxon>
        <taxon>Kickxellales</taxon>
        <taxon>Kickxellaceae</taxon>
        <taxon>Coemansia</taxon>
    </lineage>
</organism>
<keyword evidence="2" id="KW-1185">Reference proteome</keyword>
<dbReference type="EMBL" id="JANBUP010000003">
    <property type="protein sequence ID" value="KAJ2814115.1"/>
    <property type="molecule type" value="Genomic_DNA"/>
</dbReference>
<accession>A0ACC1LT14</accession>
<reference evidence="1" key="1">
    <citation type="submission" date="2022-07" db="EMBL/GenBank/DDBJ databases">
        <title>Phylogenomic reconstructions and comparative analyses of Kickxellomycotina fungi.</title>
        <authorList>
            <person name="Reynolds N.K."/>
            <person name="Stajich J.E."/>
            <person name="Barry K."/>
            <person name="Grigoriev I.V."/>
            <person name="Crous P."/>
            <person name="Smith M.E."/>
        </authorList>
    </citation>
    <scope>NUCLEOTIDE SEQUENCE</scope>
    <source>
        <strain evidence="1">CBS 102833</strain>
    </source>
</reference>
<comment type="caution">
    <text evidence="1">The sequence shown here is derived from an EMBL/GenBank/DDBJ whole genome shotgun (WGS) entry which is preliminary data.</text>
</comment>